<organism evidence="1 2">
    <name type="scientific">Populus trichocarpa</name>
    <name type="common">Western balsam poplar</name>
    <name type="synonym">Populus balsamifera subsp. trichocarpa</name>
    <dbReference type="NCBI Taxonomy" id="3694"/>
    <lineage>
        <taxon>Eukaryota</taxon>
        <taxon>Viridiplantae</taxon>
        <taxon>Streptophyta</taxon>
        <taxon>Embryophyta</taxon>
        <taxon>Tracheophyta</taxon>
        <taxon>Spermatophyta</taxon>
        <taxon>Magnoliopsida</taxon>
        <taxon>eudicotyledons</taxon>
        <taxon>Gunneridae</taxon>
        <taxon>Pentapetalae</taxon>
        <taxon>rosids</taxon>
        <taxon>fabids</taxon>
        <taxon>Malpighiales</taxon>
        <taxon>Salicaceae</taxon>
        <taxon>Saliceae</taxon>
        <taxon>Populus</taxon>
    </lineage>
</organism>
<accession>B9NBH6</accession>
<gene>
    <name evidence="1" type="ORF">POPTR_004G010800</name>
</gene>
<dbReference type="EMBL" id="CM009293">
    <property type="protein sequence ID" value="PNT39008.1"/>
    <property type="molecule type" value="Genomic_DNA"/>
</dbReference>
<name>B9NBH6_POPTR</name>
<dbReference type="HOGENOM" id="CLU_2675678_0_0_1"/>
<dbReference type="Proteomes" id="UP000006729">
    <property type="component" value="Chromosome 4"/>
</dbReference>
<keyword evidence="2" id="KW-1185">Reference proteome</keyword>
<reference evidence="1 2" key="1">
    <citation type="journal article" date="2006" name="Science">
        <title>The genome of black cottonwood, Populus trichocarpa (Torr. &amp; Gray).</title>
        <authorList>
            <person name="Tuskan G.A."/>
            <person name="Difazio S."/>
            <person name="Jansson S."/>
            <person name="Bohlmann J."/>
            <person name="Grigoriev I."/>
            <person name="Hellsten U."/>
            <person name="Putnam N."/>
            <person name="Ralph S."/>
            <person name="Rombauts S."/>
            <person name="Salamov A."/>
            <person name="Schein J."/>
            <person name="Sterck L."/>
            <person name="Aerts A."/>
            <person name="Bhalerao R.R."/>
            <person name="Bhalerao R.P."/>
            <person name="Blaudez D."/>
            <person name="Boerjan W."/>
            <person name="Brun A."/>
            <person name="Brunner A."/>
            <person name="Busov V."/>
            <person name="Campbell M."/>
            <person name="Carlson J."/>
            <person name="Chalot M."/>
            <person name="Chapman J."/>
            <person name="Chen G.L."/>
            <person name="Cooper D."/>
            <person name="Coutinho P.M."/>
            <person name="Couturier J."/>
            <person name="Covert S."/>
            <person name="Cronk Q."/>
            <person name="Cunningham R."/>
            <person name="Davis J."/>
            <person name="Degroeve S."/>
            <person name="Dejardin A."/>
            <person name="Depamphilis C."/>
            <person name="Detter J."/>
            <person name="Dirks B."/>
            <person name="Dubchak I."/>
            <person name="Duplessis S."/>
            <person name="Ehlting J."/>
            <person name="Ellis B."/>
            <person name="Gendler K."/>
            <person name="Goodstein D."/>
            <person name="Gribskov M."/>
            <person name="Grimwood J."/>
            <person name="Groover A."/>
            <person name="Gunter L."/>
            <person name="Hamberger B."/>
            <person name="Heinze B."/>
            <person name="Helariutta Y."/>
            <person name="Henrissat B."/>
            <person name="Holligan D."/>
            <person name="Holt R."/>
            <person name="Huang W."/>
            <person name="Islam-Faridi N."/>
            <person name="Jones S."/>
            <person name="Jones-Rhoades M."/>
            <person name="Jorgensen R."/>
            <person name="Joshi C."/>
            <person name="Kangasjarvi J."/>
            <person name="Karlsson J."/>
            <person name="Kelleher C."/>
            <person name="Kirkpatrick R."/>
            <person name="Kirst M."/>
            <person name="Kohler A."/>
            <person name="Kalluri U."/>
            <person name="Larimer F."/>
            <person name="Leebens-Mack J."/>
            <person name="Leple J.C."/>
            <person name="Locascio P."/>
            <person name="Lou Y."/>
            <person name="Lucas S."/>
            <person name="Martin F."/>
            <person name="Montanini B."/>
            <person name="Napoli C."/>
            <person name="Nelson D.R."/>
            <person name="Nelson C."/>
            <person name="Nieminen K."/>
            <person name="Nilsson O."/>
            <person name="Pereda V."/>
            <person name="Peter G."/>
            <person name="Philippe R."/>
            <person name="Pilate G."/>
            <person name="Poliakov A."/>
            <person name="Razumovskaya J."/>
            <person name="Richardson P."/>
            <person name="Rinaldi C."/>
            <person name="Ritland K."/>
            <person name="Rouze P."/>
            <person name="Ryaboy D."/>
            <person name="Schmutz J."/>
            <person name="Schrader J."/>
            <person name="Segerman B."/>
            <person name="Shin H."/>
            <person name="Siddiqui A."/>
            <person name="Sterky F."/>
            <person name="Terry A."/>
            <person name="Tsai C.J."/>
            <person name="Uberbacher E."/>
            <person name="Unneberg P."/>
            <person name="Vahala J."/>
            <person name="Wall K."/>
            <person name="Wessler S."/>
            <person name="Yang G."/>
            <person name="Yin T."/>
            <person name="Douglas C."/>
            <person name="Marra M."/>
            <person name="Sandberg G."/>
            <person name="Van de Peer Y."/>
            <person name="Rokhsar D."/>
        </authorList>
    </citation>
    <scope>NUCLEOTIDE SEQUENCE [LARGE SCALE GENOMIC DNA]</scope>
    <source>
        <strain evidence="2">cv. Nisqually</strain>
    </source>
</reference>
<dbReference type="AlphaFoldDB" id="B9NBH6"/>
<sequence length="75" mass="9017">MDVLFWFNLPPEMYTFSETVETLNKILTACAQFLLTCIKCVDLDDLELCQETRRHWIQCEVFKFRQEDTLQINHT</sequence>
<protein>
    <submittedName>
        <fullName evidence="1">Uncharacterized protein</fullName>
    </submittedName>
</protein>
<evidence type="ECO:0000313" key="1">
    <source>
        <dbReference type="EMBL" id="PNT39008.1"/>
    </source>
</evidence>
<proteinExistence type="predicted"/>
<evidence type="ECO:0000313" key="2">
    <source>
        <dbReference type="Proteomes" id="UP000006729"/>
    </source>
</evidence>
<dbReference type="InParanoid" id="B9NBH6"/>